<dbReference type="InterPro" id="IPR052021">
    <property type="entry name" value="Type-I_RS_S_subunit"/>
</dbReference>
<comment type="similarity">
    <text evidence="1">Belongs to the type-I restriction system S methylase family.</text>
</comment>
<dbReference type="GO" id="GO:0003677">
    <property type="term" value="F:DNA binding"/>
    <property type="evidence" value="ECO:0007669"/>
    <property type="project" value="UniProtKB-KW"/>
</dbReference>
<sequence length="188" mass="21731">ERKKLGDLVTIVGGGTPSTKCPEYWTKEGGIPWIGISDLTANKGKFINKGEINITEEGKRNSSTRLISKNSILFSCAGTNVGKMGMNDKELCISQNFFGIYRSKYQENYYYWFLIKINVTSLQRRSFGTVINLISQKNFREFEVLLPPQKLIEKFNNCCKPFFQIQKTNEKEIRELLKLQKYFIELTN</sequence>
<dbReference type="OrthoDB" id="400879at2"/>
<reference evidence="6" key="1">
    <citation type="submission" date="2018-06" db="EMBL/GenBank/DDBJ databases">
        <authorList>
            <person name="Martinez Ocampo F."/>
            <person name="Quiroz Castaneda R.E."/>
            <person name="Rojas Lopez X."/>
        </authorList>
    </citation>
    <scope>NUCLEOTIDE SEQUENCE [LARGE SCALE GENOMIC DNA]</scope>
    <source>
        <strain evidence="6">INIFAP02</strain>
    </source>
</reference>
<accession>A0A328PLY5</accession>
<comment type="caution">
    <text evidence="5">The sequence shown here is derived from an EMBL/GenBank/DDBJ whole genome shotgun (WGS) entry which is preliminary data.</text>
</comment>
<dbReference type="SUPFAM" id="SSF116734">
    <property type="entry name" value="DNA methylase specificity domain"/>
    <property type="match status" value="1"/>
</dbReference>
<protein>
    <recommendedName>
        <fullName evidence="4">Type I restriction modification DNA specificity domain-containing protein</fullName>
    </recommendedName>
</protein>
<evidence type="ECO:0000259" key="4">
    <source>
        <dbReference type="Pfam" id="PF01420"/>
    </source>
</evidence>
<evidence type="ECO:0000256" key="2">
    <source>
        <dbReference type="ARBA" id="ARBA00022747"/>
    </source>
</evidence>
<dbReference type="Gene3D" id="3.90.220.20">
    <property type="entry name" value="DNA methylase specificity domains"/>
    <property type="match status" value="1"/>
</dbReference>
<dbReference type="PANTHER" id="PTHR30408">
    <property type="entry name" value="TYPE-1 RESTRICTION ENZYME ECOKI SPECIFICITY PROTEIN"/>
    <property type="match status" value="1"/>
</dbReference>
<organism evidence="5 6">
    <name type="scientific">Mycoplasma wenyonii</name>
    <dbReference type="NCBI Taxonomy" id="65123"/>
    <lineage>
        <taxon>Bacteria</taxon>
        <taxon>Bacillati</taxon>
        <taxon>Mycoplasmatota</taxon>
        <taxon>Mollicutes</taxon>
        <taxon>Mycoplasmataceae</taxon>
        <taxon>Mycoplasma</taxon>
    </lineage>
</organism>
<dbReference type="PANTHER" id="PTHR30408:SF12">
    <property type="entry name" value="TYPE I RESTRICTION ENZYME MJAVIII SPECIFICITY SUBUNIT"/>
    <property type="match status" value="1"/>
</dbReference>
<dbReference type="AlphaFoldDB" id="A0A328PLY5"/>
<evidence type="ECO:0000256" key="3">
    <source>
        <dbReference type="ARBA" id="ARBA00023125"/>
    </source>
</evidence>
<name>A0A328PLY5_9MOLU</name>
<gene>
    <name evidence="5" type="ORF">DNK47_03325</name>
</gene>
<dbReference type="InterPro" id="IPR000055">
    <property type="entry name" value="Restrct_endonuc_typeI_TRD"/>
</dbReference>
<dbReference type="EMBL" id="QKVO01000033">
    <property type="protein sequence ID" value="RAO94755.1"/>
    <property type="molecule type" value="Genomic_DNA"/>
</dbReference>
<keyword evidence="6" id="KW-1185">Reference proteome</keyword>
<dbReference type="RefSeq" id="WP_146737549.1">
    <property type="nucleotide sequence ID" value="NZ_QKVO01000033.1"/>
</dbReference>
<dbReference type="Pfam" id="PF01420">
    <property type="entry name" value="Methylase_S"/>
    <property type="match status" value="1"/>
</dbReference>
<dbReference type="InterPro" id="IPR044946">
    <property type="entry name" value="Restrct_endonuc_typeI_TRD_sf"/>
</dbReference>
<proteinExistence type="inferred from homology"/>
<dbReference type="GO" id="GO:0009307">
    <property type="term" value="P:DNA restriction-modification system"/>
    <property type="evidence" value="ECO:0007669"/>
    <property type="project" value="UniProtKB-KW"/>
</dbReference>
<dbReference type="Proteomes" id="UP000249762">
    <property type="component" value="Unassembled WGS sequence"/>
</dbReference>
<feature type="non-terminal residue" evidence="5">
    <location>
        <position position="1"/>
    </location>
</feature>
<feature type="domain" description="Type I restriction modification DNA specificity" evidence="4">
    <location>
        <begin position="2"/>
        <end position="150"/>
    </location>
</feature>
<keyword evidence="3" id="KW-0238">DNA-binding</keyword>
<evidence type="ECO:0000313" key="6">
    <source>
        <dbReference type="Proteomes" id="UP000249762"/>
    </source>
</evidence>
<keyword evidence="2" id="KW-0680">Restriction system</keyword>
<evidence type="ECO:0000313" key="5">
    <source>
        <dbReference type="EMBL" id="RAO94755.1"/>
    </source>
</evidence>
<evidence type="ECO:0000256" key="1">
    <source>
        <dbReference type="ARBA" id="ARBA00010923"/>
    </source>
</evidence>